<dbReference type="Gene3D" id="3.40.50.300">
    <property type="entry name" value="P-loop containing nucleotide triphosphate hydrolases"/>
    <property type="match status" value="1"/>
</dbReference>
<dbReference type="PANTHER" id="PTHR45900">
    <property type="entry name" value="RECA"/>
    <property type="match status" value="1"/>
</dbReference>
<sequence>NKKAINKKYGEGTLSMGSNTDLKIERVKSGIVALDLLIGGGIPRSSIIEMYGRESGGKTTTALKTVASYQAQGLTCAFIDVEHSLDSAWAEVLGVNMEALITFFTS</sequence>
<dbReference type="InterPro" id="IPR020588">
    <property type="entry name" value="RecA_ATP-bd"/>
</dbReference>
<feature type="domain" description="RecA family profile 1" evidence="5">
    <location>
        <begin position="23"/>
        <end position="106"/>
    </location>
</feature>
<dbReference type="GO" id="GO:0006310">
    <property type="term" value="P:DNA recombination"/>
    <property type="evidence" value="ECO:0007669"/>
    <property type="project" value="UniProtKB-KW"/>
</dbReference>
<evidence type="ECO:0000313" key="6">
    <source>
        <dbReference type="EMBL" id="GAG78449.1"/>
    </source>
</evidence>
<dbReference type="PANTHER" id="PTHR45900:SF1">
    <property type="entry name" value="MITOCHONDRIAL DNA REPAIR PROTEIN RECA HOMOLOG-RELATED"/>
    <property type="match status" value="1"/>
</dbReference>
<accession>X1A9R0</accession>
<dbReference type="InterPro" id="IPR027417">
    <property type="entry name" value="P-loop_NTPase"/>
</dbReference>
<gene>
    <name evidence="6" type="ORF">S01H4_27646</name>
</gene>
<evidence type="ECO:0000259" key="5">
    <source>
        <dbReference type="PROSITE" id="PS50162"/>
    </source>
</evidence>
<dbReference type="InterPro" id="IPR013765">
    <property type="entry name" value="DNA_recomb/repair_RecA"/>
</dbReference>
<proteinExistence type="inferred from homology"/>
<keyword evidence="4" id="KW-0233">DNA recombination</keyword>
<dbReference type="GO" id="GO:0006281">
    <property type="term" value="P:DNA repair"/>
    <property type="evidence" value="ECO:0007669"/>
    <property type="project" value="InterPro"/>
</dbReference>
<feature type="non-terminal residue" evidence="6">
    <location>
        <position position="1"/>
    </location>
</feature>
<evidence type="ECO:0000256" key="4">
    <source>
        <dbReference type="ARBA" id="ARBA00023172"/>
    </source>
</evidence>
<comment type="caution">
    <text evidence="6">The sequence shown here is derived from an EMBL/GenBank/DDBJ whole genome shotgun (WGS) entry which is preliminary data.</text>
</comment>
<evidence type="ECO:0000256" key="2">
    <source>
        <dbReference type="ARBA" id="ARBA00022741"/>
    </source>
</evidence>
<evidence type="ECO:0000256" key="1">
    <source>
        <dbReference type="ARBA" id="ARBA00009391"/>
    </source>
</evidence>
<dbReference type="GO" id="GO:0140664">
    <property type="term" value="F:ATP-dependent DNA damage sensor activity"/>
    <property type="evidence" value="ECO:0007669"/>
    <property type="project" value="InterPro"/>
</dbReference>
<dbReference type="GO" id="GO:0005524">
    <property type="term" value="F:ATP binding"/>
    <property type="evidence" value="ECO:0007669"/>
    <property type="project" value="UniProtKB-KW"/>
</dbReference>
<reference evidence="6" key="1">
    <citation type="journal article" date="2014" name="Front. Microbiol.">
        <title>High frequency of phylogenetically diverse reductive dehalogenase-homologous genes in deep subseafloor sedimentary metagenomes.</title>
        <authorList>
            <person name="Kawai M."/>
            <person name="Futagami T."/>
            <person name="Toyoda A."/>
            <person name="Takaki Y."/>
            <person name="Nishi S."/>
            <person name="Hori S."/>
            <person name="Arai W."/>
            <person name="Tsubouchi T."/>
            <person name="Morono Y."/>
            <person name="Uchiyama I."/>
            <person name="Ito T."/>
            <person name="Fujiyama A."/>
            <person name="Inagaki F."/>
            <person name="Takami H."/>
        </authorList>
    </citation>
    <scope>NUCLEOTIDE SEQUENCE</scope>
    <source>
        <strain evidence="6">Expedition CK06-06</strain>
    </source>
</reference>
<organism evidence="6">
    <name type="scientific">marine sediment metagenome</name>
    <dbReference type="NCBI Taxonomy" id="412755"/>
    <lineage>
        <taxon>unclassified sequences</taxon>
        <taxon>metagenomes</taxon>
        <taxon>ecological metagenomes</taxon>
    </lineage>
</organism>
<name>X1A9R0_9ZZZZ</name>
<dbReference type="AlphaFoldDB" id="X1A9R0"/>
<dbReference type="SUPFAM" id="SSF52540">
    <property type="entry name" value="P-loop containing nucleoside triphosphate hydrolases"/>
    <property type="match status" value="1"/>
</dbReference>
<keyword evidence="3" id="KW-0067">ATP-binding</keyword>
<dbReference type="GO" id="GO:0003697">
    <property type="term" value="F:single-stranded DNA binding"/>
    <property type="evidence" value="ECO:0007669"/>
    <property type="project" value="InterPro"/>
</dbReference>
<evidence type="ECO:0000256" key="3">
    <source>
        <dbReference type="ARBA" id="ARBA00022840"/>
    </source>
</evidence>
<dbReference type="PROSITE" id="PS50162">
    <property type="entry name" value="RECA_2"/>
    <property type="match status" value="1"/>
</dbReference>
<dbReference type="InterPro" id="IPR049428">
    <property type="entry name" value="RecA-like_N"/>
</dbReference>
<comment type="similarity">
    <text evidence="1">Belongs to the RecA family.</text>
</comment>
<dbReference type="Pfam" id="PF00154">
    <property type="entry name" value="RecA_N"/>
    <property type="match status" value="1"/>
</dbReference>
<protein>
    <recommendedName>
        <fullName evidence="5">RecA family profile 1 domain-containing protein</fullName>
    </recommendedName>
</protein>
<dbReference type="EMBL" id="BART01013558">
    <property type="protein sequence ID" value="GAG78449.1"/>
    <property type="molecule type" value="Genomic_DNA"/>
</dbReference>
<keyword evidence="2" id="KW-0547">Nucleotide-binding</keyword>